<accession>A0A1A7R136</accession>
<feature type="chain" id="PRO_5030025480" evidence="16">
    <location>
        <begin position="21"/>
        <end position="254"/>
    </location>
</feature>
<evidence type="ECO:0000256" key="5">
    <source>
        <dbReference type="ARBA" id="ARBA00022597"/>
    </source>
</evidence>
<dbReference type="PROSITE" id="PS51257">
    <property type="entry name" value="PROKAR_LIPOPROTEIN"/>
    <property type="match status" value="1"/>
</dbReference>
<evidence type="ECO:0000256" key="13">
    <source>
        <dbReference type="ARBA" id="ARBA00023237"/>
    </source>
</evidence>
<comment type="caution">
    <text evidence="19">The sequence shown here is derived from an EMBL/GenBank/DDBJ whole genome shotgun (WGS) entry which is preliminary data.</text>
</comment>
<protein>
    <submittedName>
        <fullName evidence="19">Polysaccharide export outer membrane protein</fullName>
    </submittedName>
</protein>
<dbReference type="Pfam" id="PF02563">
    <property type="entry name" value="Poly_export"/>
    <property type="match status" value="1"/>
</dbReference>
<evidence type="ECO:0000313" key="20">
    <source>
        <dbReference type="Proteomes" id="UP000248987"/>
    </source>
</evidence>
<evidence type="ECO:0000256" key="7">
    <source>
        <dbReference type="ARBA" id="ARBA00022729"/>
    </source>
</evidence>
<keyword evidence="7 16" id="KW-0732">Signal</keyword>
<evidence type="ECO:0000256" key="8">
    <source>
        <dbReference type="ARBA" id="ARBA00023047"/>
    </source>
</evidence>
<dbReference type="GO" id="GO:0015288">
    <property type="term" value="F:porin activity"/>
    <property type="evidence" value="ECO:0007669"/>
    <property type="project" value="UniProtKB-KW"/>
</dbReference>
<evidence type="ECO:0000256" key="15">
    <source>
        <dbReference type="SAM" id="Phobius"/>
    </source>
</evidence>
<dbReference type="OrthoDB" id="662756at2"/>
<reference evidence="19 20" key="1">
    <citation type="submission" date="2018-06" db="EMBL/GenBank/DDBJ databases">
        <title>Genomic Encyclopedia of Archaeal and Bacterial Type Strains, Phase II (KMG-II): from individual species to whole genera.</title>
        <authorList>
            <person name="Goeker M."/>
        </authorList>
    </citation>
    <scope>NUCLEOTIDE SEQUENCE [LARGE SCALE GENOMIC DNA]</scope>
    <source>
        <strain evidence="19 20">DSM 12408</strain>
    </source>
</reference>
<evidence type="ECO:0000256" key="9">
    <source>
        <dbReference type="ARBA" id="ARBA00023065"/>
    </source>
</evidence>
<evidence type="ECO:0000256" key="14">
    <source>
        <dbReference type="ARBA" id="ARBA00023288"/>
    </source>
</evidence>
<evidence type="ECO:0000256" key="11">
    <source>
        <dbReference type="ARBA" id="ARBA00023136"/>
    </source>
</evidence>
<dbReference type="PANTHER" id="PTHR33619:SF3">
    <property type="entry name" value="POLYSACCHARIDE EXPORT PROTEIN GFCE-RELATED"/>
    <property type="match status" value="1"/>
</dbReference>
<keyword evidence="8" id="KW-0625">Polysaccharide transport</keyword>
<keyword evidence="10" id="KW-0626">Porin</keyword>
<dbReference type="AlphaFoldDB" id="A0A1A7R136"/>
<feature type="domain" description="Polysaccharide export protein N-terminal" evidence="17">
    <location>
        <begin position="43"/>
        <end position="136"/>
    </location>
</feature>
<keyword evidence="6 15" id="KW-0812">Transmembrane</keyword>
<dbReference type="InterPro" id="IPR003715">
    <property type="entry name" value="Poly_export_N"/>
</dbReference>
<evidence type="ECO:0000259" key="17">
    <source>
        <dbReference type="Pfam" id="PF02563"/>
    </source>
</evidence>
<dbReference type="GO" id="GO:0009279">
    <property type="term" value="C:cell outer membrane"/>
    <property type="evidence" value="ECO:0007669"/>
    <property type="project" value="UniProtKB-SubCell"/>
</dbReference>
<comment type="similarity">
    <text evidence="2">Belongs to the BexD/CtrA/VexA family.</text>
</comment>
<evidence type="ECO:0000256" key="6">
    <source>
        <dbReference type="ARBA" id="ARBA00022692"/>
    </source>
</evidence>
<dbReference type="EMBL" id="QLLQ01000010">
    <property type="protein sequence ID" value="RAJ22265.1"/>
    <property type="molecule type" value="Genomic_DNA"/>
</dbReference>
<dbReference type="InterPro" id="IPR049712">
    <property type="entry name" value="Poly_export"/>
</dbReference>
<organism evidence="19 20">
    <name type="scientific">Gelidibacter algens</name>
    <dbReference type="NCBI Taxonomy" id="49280"/>
    <lineage>
        <taxon>Bacteria</taxon>
        <taxon>Pseudomonadati</taxon>
        <taxon>Bacteroidota</taxon>
        <taxon>Flavobacteriia</taxon>
        <taxon>Flavobacteriales</taxon>
        <taxon>Flavobacteriaceae</taxon>
        <taxon>Gelidibacter</taxon>
    </lineage>
</organism>
<dbReference type="Pfam" id="PF22461">
    <property type="entry name" value="SLBB_2"/>
    <property type="match status" value="1"/>
</dbReference>
<dbReference type="RefSeq" id="WP_066433742.1">
    <property type="nucleotide sequence ID" value="NZ_LZRN01000016.1"/>
</dbReference>
<keyword evidence="3" id="KW-0813">Transport</keyword>
<keyword evidence="5" id="KW-0762">Sugar transport</keyword>
<dbReference type="GO" id="GO:0015159">
    <property type="term" value="F:polysaccharide transmembrane transporter activity"/>
    <property type="evidence" value="ECO:0007669"/>
    <property type="project" value="InterPro"/>
</dbReference>
<keyword evidence="14" id="KW-0449">Lipoprotein</keyword>
<gene>
    <name evidence="19" type="ORF">LX77_02576</name>
</gene>
<evidence type="ECO:0000256" key="16">
    <source>
        <dbReference type="SAM" id="SignalP"/>
    </source>
</evidence>
<keyword evidence="4" id="KW-1134">Transmembrane beta strand</keyword>
<dbReference type="PANTHER" id="PTHR33619">
    <property type="entry name" value="POLYSACCHARIDE EXPORT PROTEIN GFCE-RELATED"/>
    <property type="match status" value="1"/>
</dbReference>
<keyword evidence="15" id="KW-1133">Transmembrane helix</keyword>
<dbReference type="InterPro" id="IPR054765">
    <property type="entry name" value="SLBB_dom"/>
</dbReference>
<evidence type="ECO:0000313" key="19">
    <source>
        <dbReference type="EMBL" id="RAJ22265.1"/>
    </source>
</evidence>
<evidence type="ECO:0000256" key="12">
    <source>
        <dbReference type="ARBA" id="ARBA00023139"/>
    </source>
</evidence>
<comment type="subcellular location">
    <subcellularLocation>
        <location evidence="1">Cell outer membrane</location>
        <topology evidence="1">Multi-pass membrane protein</topology>
    </subcellularLocation>
</comment>
<feature type="signal peptide" evidence="16">
    <location>
        <begin position="1"/>
        <end position="20"/>
    </location>
</feature>
<evidence type="ECO:0000256" key="10">
    <source>
        <dbReference type="ARBA" id="ARBA00023114"/>
    </source>
</evidence>
<evidence type="ECO:0000259" key="18">
    <source>
        <dbReference type="Pfam" id="PF22461"/>
    </source>
</evidence>
<dbReference type="STRING" id="49280.A9996_09525"/>
<feature type="transmembrane region" description="Helical" evidence="15">
    <location>
        <begin position="231"/>
        <end position="252"/>
    </location>
</feature>
<evidence type="ECO:0000256" key="1">
    <source>
        <dbReference type="ARBA" id="ARBA00004571"/>
    </source>
</evidence>
<evidence type="ECO:0000256" key="2">
    <source>
        <dbReference type="ARBA" id="ARBA00009450"/>
    </source>
</evidence>
<keyword evidence="11 15" id="KW-0472">Membrane</keyword>
<dbReference type="GO" id="GO:0046930">
    <property type="term" value="C:pore complex"/>
    <property type="evidence" value="ECO:0007669"/>
    <property type="project" value="UniProtKB-KW"/>
</dbReference>
<dbReference type="Gene3D" id="3.10.560.10">
    <property type="entry name" value="Outer membrane lipoprotein wza domain like"/>
    <property type="match status" value="1"/>
</dbReference>
<keyword evidence="9" id="KW-0406">Ion transport</keyword>
<proteinExistence type="inferred from homology"/>
<evidence type="ECO:0000256" key="4">
    <source>
        <dbReference type="ARBA" id="ARBA00022452"/>
    </source>
</evidence>
<keyword evidence="20" id="KW-1185">Reference proteome</keyword>
<sequence length="254" mass="27823">MKHIFYALLTLLVFSSCATKKEILYFQDSAQYNNTPISYIRPTIQPNDILKITVGALVEEAARPYNRIGAGAQQGGGSVELMKLEGYLVSEDYTINFPQLGELSIKGKTTQQFQQELTQLLEEGGHLKNPTVNVRLLNAKVTILGEVGSPGTYDFTEESITVLQALGLAGDLTINGQREDILLVRETEGVYKTTHLDLTSAELLTSPYYLIKPNDVIVVNQNGPKVKSAGFIGNLGTLLSVFSIILSTVLIITR</sequence>
<evidence type="ECO:0000256" key="3">
    <source>
        <dbReference type="ARBA" id="ARBA00022448"/>
    </source>
</evidence>
<feature type="domain" description="SLBB" evidence="18">
    <location>
        <begin position="140"/>
        <end position="219"/>
    </location>
</feature>
<dbReference type="GO" id="GO:0006811">
    <property type="term" value="P:monoatomic ion transport"/>
    <property type="evidence" value="ECO:0007669"/>
    <property type="project" value="UniProtKB-KW"/>
</dbReference>
<name>A0A1A7R136_9FLAO</name>
<keyword evidence="13" id="KW-0998">Cell outer membrane</keyword>
<dbReference type="Proteomes" id="UP000248987">
    <property type="component" value="Unassembled WGS sequence"/>
</dbReference>
<keyword evidence="12" id="KW-0564">Palmitate</keyword>